<dbReference type="Proteomes" id="UP001501771">
    <property type="component" value="Unassembled WGS sequence"/>
</dbReference>
<keyword evidence="2" id="KW-1185">Reference proteome</keyword>
<protein>
    <submittedName>
        <fullName evidence="1">Uncharacterized protein</fullName>
    </submittedName>
</protein>
<comment type="caution">
    <text evidence="1">The sequence shown here is derived from an EMBL/GenBank/DDBJ whole genome shotgun (WGS) entry which is preliminary data.</text>
</comment>
<organism evidence="1 2">
    <name type="scientific">Nocardioides koreensis</name>
    <dbReference type="NCBI Taxonomy" id="433651"/>
    <lineage>
        <taxon>Bacteria</taxon>
        <taxon>Bacillati</taxon>
        <taxon>Actinomycetota</taxon>
        <taxon>Actinomycetes</taxon>
        <taxon>Propionibacteriales</taxon>
        <taxon>Nocardioidaceae</taxon>
        <taxon>Nocardioides</taxon>
    </lineage>
</organism>
<dbReference type="EMBL" id="BAAAQR010000018">
    <property type="protein sequence ID" value="GAA2155744.1"/>
    <property type="molecule type" value="Genomic_DNA"/>
</dbReference>
<dbReference type="RefSeq" id="WP_344157680.1">
    <property type="nucleotide sequence ID" value="NZ_BAAAQR010000018.1"/>
</dbReference>
<evidence type="ECO:0000313" key="1">
    <source>
        <dbReference type="EMBL" id="GAA2155744.1"/>
    </source>
</evidence>
<evidence type="ECO:0000313" key="2">
    <source>
        <dbReference type="Proteomes" id="UP001501771"/>
    </source>
</evidence>
<name>A0ABP5M289_9ACTN</name>
<reference evidence="2" key="1">
    <citation type="journal article" date="2019" name="Int. J. Syst. Evol. Microbiol.">
        <title>The Global Catalogue of Microorganisms (GCM) 10K type strain sequencing project: providing services to taxonomists for standard genome sequencing and annotation.</title>
        <authorList>
            <consortium name="The Broad Institute Genomics Platform"/>
            <consortium name="The Broad Institute Genome Sequencing Center for Infectious Disease"/>
            <person name="Wu L."/>
            <person name="Ma J."/>
        </authorList>
    </citation>
    <scope>NUCLEOTIDE SEQUENCE [LARGE SCALE GENOMIC DNA]</scope>
    <source>
        <strain evidence="2">JCM 16022</strain>
    </source>
</reference>
<sequence>MTQNRDLVDLELTDEERRMLFYGLVDWGGPARCTEALAIALGFEGLENLDREGHRIAQEIYDGRPVSLRDWTRALLSAEIVYASDVIGTGTEWGVIQGGDDAHWLGVLRALQRKVPASRRYLPV</sequence>
<accession>A0ABP5M289</accession>
<proteinExistence type="predicted"/>
<gene>
    <name evidence="1" type="ORF">GCM10009844_43260</name>
</gene>